<evidence type="ECO:0000313" key="3">
    <source>
        <dbReference type="Proteomes" id="UP001233999"/>
    </source>
</evidence>
<keyword evidence="1" id="KW-0812">Transmembrane</keyword>
<reference evidence="2" key="1">
    <citation type="journal article" date="2023" name="IScience">
        <title>Live-bearing cockroach genome reveals convergent evolutionary mechanisms linked to viviparity in insects and beyond.</title>
        <authorList>
            <person name="Fouks B."/>
            <person name="Harrison M.C."/>
            <person name="Mikhailova A.A."/>
            <person name="Marchal E."/>
            <person name="English S."/>
            <person name="Carruthers M."/>
            <person name="Jennings E.C."/>
            <person name="Chiamaka E.L."/>
            <person name="Frigard R.A."/>
            <person name="Pippel M."/>
            <person name="Attardo G.M."/>
            <person name="Benoit J.B."/>
            <person name="Bornberg-Bauer E."/>
            <person name="Tobe S.S."/>
        </authorList>
    </citation>
    <scope>NUCLEOTIDE SEQUENCE</scope>
    <source>
        <strain evidence="2">Stay&amp;Tobe</strain>
    </source>
</reference>
<proteinExistence type="predicted"/>
<dbReference type="Proteomes" id="UP001233999">
    <property type="component" value="Unassembled WGS sequence"/>
</dbReference>
<dbReference type="PANTHER" id="PTHR35555">
    <property type="entry name" value="ENDONUCLEASE-REVERSE TRANSCRIPTASE"/>
    <property type="match status" value="1"/>
</dbReference>
<dbReference type="PANTHER" id="PTHR35555:SF3">
    <property type="entry name" value="ENDONUCLEASE-REVERSE TRANSCRIPTASE"/>
    <property type="match status" value="1"/>
</dbReference>
<sequence>MVCKFRFVCQAVFSVFALLWNILVAVVLVSVCRTHTISIRKFILELEKDAVICNTRDDAARQVKNNYAFVDDDYFDDLTEDSDGDQENRRGNNKIGDSAQTLSTVLAESPGTSVYARGDSPTPSTANNVQTFMSNAEILQCYWSLMVKLRISSFALQRWMVSVMALIIVWAAMNLVHWLSHDPQLYDVLNFIIPLLLLPLLCSAYSEVNNEGVRVPK</sequence>
<name>A0AAD7ZSR2_DIPPU</name>
<feature type="transmembrane region" description="Helical" evidence="1">
    <location>
        <begin position="12"/>
        <end position="32"/>
    </location>
</feature>
<feature type="transmembrane region" description="Helical" evidence="1">
    <location>
        <begin position="191"/>
        <end position="208"/>
    </location>
</feature>
<accession>A0AAD7ZSR2</accession>
<dbReference type="AlphaFoldDB" id="A0AAD7ZSR2"/>
<keyword evidence="3" id="KW-1185">Reference proteome</keyword>
<feature type="non-terminal residue" evidence="2">
    <location>
        <position position="1"/>
    </location>
</feature>
<dbReference type="EMBL" id="JASPKZ010007193">
    <property type="protein sequence ID" value="KAJ9586174.1"/>
    <property type="molecule type" value="Genomic_DNA"/>
</dbReference>
<reference evidence="2" key="2">
    <citation type="submission" date="2023-05" db="EMBL/GenBank/DDBJ databases">
        <authorList>
            <person name="Fouks B."/>
        </authorList>
    </citation>
    <scope>NUCLEOTIDE SEQUENCE</scope>
    <source>
        <strain evidence="2">Stay&amp;Tobe</strain>
        <tissue evidence="2">Testes</tissue>
    </source>
</reference>
<protein>
    <submittedName>
        <fullName evidence="2">Uncharacterized protein</fullName>
    </submittedName>
</protein>
<keyword evidence="1" id="KW-0472">Membrane</keyword>
<comment type="caution">
    <text evidence="2">The sequence shown here is derived from an EMBL/GenBank/DDBJ whole genome shotgun (WGS) entry which is preliminary data.</text>
</comment>
<feature type="transmembrane region" description="Helical" evidence="1">
    <location>
        <begin position="159"/>
        <end position="179"/>
    </location>
</feature>
<keyword evidence="1" id="KW-1133">Transmembrane helix</keyword>
<evidence type="ECO:0000313" key="2">
    <source>
        <dbReference type="EMBL" id="KAJ9586174.1"/>
    </source>
</evidence>
<organism evidence="2 3">
    <name type="scientific">Diploptera punctata</name>
    <name type="common">Pacific beetle cockroach</name>
    <dbReference type="NCBI Taxonomy" id="6984"/>
    <lineage>
        <taxon>Eukaryota</taxon>
        <taxon>Metazoa</taxon>
        <taxon>Ecdysozoa</taxon>
        <taxon>Arthropoda</taxon>
        <taxon>Hexapoda</taxon>
        <taxon>Insecta</taxon>
        <taxon>Pterygota</taxon>
        <taxon>Neoptera</taxon>
        <taxon>Polyneoptera</taxon>
        <taxon>Dictyoptera</taxon>
        <taxon>Blattodea</taxon>
        <taxon>Blaberoidea</taxon>
        <taxon>Blaberidae</taxon>
        <taxon>Diplopterinae</taxon>
        <taxon>Diploptera</taxon>
    </lineage>
</organism>
<evidence type="ECO:0000256" key="1">
    <source>
        <dbReference type="SAM" id="Phobius"/>
    </source>
</evidence>
<gene>
    <name evidence="2" type="ORF">L9F63_020179</name>
</gene>